<feature type="transmembrane region" description="Helical" evidence="1">
    <location>
        <begin position="6"/>
        <end position="23"/>
    </location>
</feature>
<accession>A0A2P1H6K1</accession>
<gene>
    <name evidence="2" type="primary">orf32</name>
</gene>
<dbReference type="EMBL" id="MF687315">
    <property type="protein sequence ID" value="AVN67162.1"/>
    <property type="molecule type" value="Genomic_DNA"/>
</dbReference>
<dbReference type="AlphaFoldDB" id="A0A2P1H6K1"/>
<name>A0A2P1H6K1_9STRA</name>
<proteinExistence type="predicted"/>
<protein>
    <submittedName>
        <fullName evidence="2">Uncharacterized protein</fullName>
    </submittedName>
</protein>
<sequence>MLFKLIGIIFFVLLLLTDIKHILNKIKQFLSKK</sequence>
<geneLocation type="mitochondrion" evidence="2"/>
<keyword evidence="2" id="KW-0496">Mitochondrion</keyword>
<keyword evidence="1" id="KW-0472">Membrane</keyword>
<organism evidence="2">
    <name type="scientific">Perofascia sp</name>
    <dbReference type="NCBI Taxonomy" id="2028484"/>
    <lineage>
        <taxon>Eukaryota</taxon>
        <taxon>Sar</taxon>
        <taxon>Stramenopiles</taxon>
        <taxon>Oomycota</taxon>
        <taxon>Peronosporomycetes</taxon>
        <taxon>Peronosporales</taxon>
        <taxon>Peronosporaceae</taxon>
        <taxon>Perofascia</taxon>
    </lineage>
</organism>
<keyword evidence="1" id="KW-1133">Transmembrane helix</keyword>
<evidence type="ECO:0000313" key="2">
    <source>
        <dbReference type="EMBL" id="AVN67162.1"/>
    </source>
</evidence>
<reference evidence="2" key="1">
    <citation type="journal article" date="2018" name="PLoS ONE">
        <title>Multiple origins of downy mildews and mito-nuclear discordance within the paraphyletic genus Phytophthora.</title>
        <authorList>
            <person name="Bourret T.B."/>
            <person name="Choudhury R.A."/>
            <person name="Mehl H.K."/>
            <person name="Blomquist C.L."/>
            <person name="McRoberts N."/>
            <person name="Rizzo D.M."/>
        </authorList>
    </citation>
    <scope>NUCLEOTIDE SEQUENCE</scope>
    <source>
        <strain evidence="2">RC16DM8</strain>
    </source>
</reference>
<keyword evidence="1" id="KW-0812">Transmembrane</keyword>
<evidence type="ECO:0000256" key="1">
    <source>
        <dbReference type="SAM" id="Phobius"/>
    </source>
</evidence>